<sequence length="100" mass="10851">MADLSPNVILDVLRGIKDPEVGTSIVDLGLIYEIDTDPTGIVRIKMTTTTRFCPVSGFIVEAVKNRAAEVDGVIDVVVDLVYDPPWSPDMAALFSFEQPA</sequence>
<evidence type="ECO:0000259" key="1">
    <source>
        <dbReference type="Pfam" id="PF01883"/>
    </source>
</evidence>
<name>A0A109K3Z6_9HYPH</name>
<dbReference type="Pfam" id="PF01883">
    <property type="entry name" value="FeS_assembly_P"/>
    <property type="match status" value="1"/>
</dbReference>
<dbReference type="InterPro" id="IPR002744">
    <property type="entry name" value="MIP18-like"/>
</dbReference>
<dbReference type="OrthoDB" id="9805360at2"/>
<dbReference type="PANTHER" id="PTHR42831:SF1">
    <property type="entry name" value="FE-S PROTEIN MATURATION AUXILIARY FACTOR YITW"/>
    <property type="match status" value="1"/>
</dbReference>
<keyword evidence="3" id="KW-1185">Reference proteome</keyword>
<evidence type="ECO:0000313" key="2">
    <source>
        <dbReference type="EMBL" id="KWV60256.1"/>
    </source>
</evidence>
<dbReference type="AlphaFoldDB" id="A0A109K3Z6"/>
<protein>
    <recommendedName>
        <fullName evidence="1">MIP18 family-like domain-containing protein</fullName>
    </recommendedName>
</protein>
<gene>
    <name evidence="2" type="ORF">AS026_00165</name>
</gene>
<dbReference type="InterPro" id="IPR052339">
    <property type="entry name" value="Fe-S_Maturation_MIP18"/>
</dbReference>
<proteinExistence type="predicted"/>
<dbReference type="Gene3D" id="3.30.300.130">
    <property type="entry name" value="Fe-S cluster assembly (FSCA)"/>
    <property type="match status" value="1"/>
</dbReference>
<reference evidence="2 3" key="1">
    <citation type="submission" date="2015-11" db="EMBL/GenBank/DDBJ databases">
        <title>Draft Genome Sequence of the Strain BR 10423 (Rhizobium sp.) isolated from nodules of Mimosa pudica.</title>
        <authorList>
            <person name="Barauna A.C."/>
            <person name="Zilli J.E."/>
            <person name="Simoes-Araujo J.L."/>
            <person name="Reis V.M."/>
            <person name="James E.K."/>
            <person name="Reis F.B.Jr."/>
            <person name="Rouws L.F."/>
            <person name="Passos S.R."/>
            <person name="Gois S.R."/>
        </authorList>
    </citation>
    <scope>NUCLEOTIDE SEQUENCE [LARGE SCALE GENOMIC DNA]</scope>
    <source>
        <strain evidence="2 3">BR10423</strain>
    </source>
</reference>
<dbReference type="SUPFAM" id="SSF117916">
    <property type="entry name" value="Fe-S cluster assembly (FSCA) domain-like"/>
    <property type="match status" value="1"/>
</dbReference>
<comment type="caution">
    <text evidence="2">The sequence shown here is derived from an EMBL/GenBank/DDBJ whole genome shotgun (WGS) entry which is preliminary data.</text>
</comment>
<dbReference type="EMBL" id="LNCD01000001">
    <property type="protein sequence ID" value="KWV60256.1"/>
    <property type="molecule type" value="Genomic_DNA"/>
</dbReference>
<organism evidence="2 3">
    <name type="scientific">Rhizobium altiplani</name>
    <dbReference type="NCBI Taxonomy" id="1864509"/>
    <lineage>
        <taxon>Bacteria</taxon>
        <taxon>Pseudomonadati</taxon>
        <taxon>Pseudomonadota</taxon>
        <taxon>Alphaproteobacteria</taxon>
        <taxon>Hyphomicrobiales</taxon>
        <taxon>Rhizobiaceae</taxon>
        <taxon>Rhizobium/Agrobacterium group</taxon>
        <taxon>Rhizobium</taxon>
    </lineage>
</organism>
<dbReference type="InterPro" id="IPR034904">
    <property type="entry name" value="FSCA_dom_sf"/>
</dbReference>
<dbReference type="RefSeq" id="WP_062368248.1">
    <property type="nucleotide sequence ID" value="NZ_LNCD01000001.1"/>
</dbReference>
<dbReference type="PANTHER" id="PTHR42831">
    <property type="entry name" value="FE-S PROTEIN MATURATION AUXILIARY FACTOR YITW"/>
    <property type="match status" value="1"/>
</dbReference>
<feature type="domain" description="MIP18 family-like" evidence="1">
    <location>
        <begin position="9"/>
        <end position="76"/>
    </location>
</feature>
<dbReference type="Proteomes" id="UP000068164">
    <property type="component" value="Unassembled WGS sequence"/>
</dbReference>
<evidence type="ECO:0000313" key="3">
    <source>
        <dbReference type="Proteomes" id="UP000068164"/>
    </source>
</evidence>
<accession>A0A109K3Z6</accession>